<evidence type="ECO:0000313" key="2">
    <source>
        <dbReference type="EMBL" id="WRT64091.1"/>
    </source>
</evidence>
<reference evidence="2 3" key="1">
    <citation type="submission" date="2024-01" db="EMBL/GenBank/DDBJ databases">
        <title>Comparative genomics of Cryptococcus and Kwoniella reveals pathogenesis evolution and contrasting modes of karyotype evolution via chromosome fusion or intercentromeric recombination.</title>
        <authorList>
            <person name="Coelho M.A."/>
            <person name="David-Palma M."/>
            <person name="Shea T."/>
            <person name="Bowers K."/>
            <person name="McGinley-Smith S."/>
            <person name="Mohammad A.W."/>
            <person name="Gnirke A."/>
            <person name="Yurkov A.M."/>
            <person name="Nowrousian M."/>
            <person name="Sun S."/>
            <person name="Cuomo C.A."/>
            <person name="Heitman J."/>
        </authorList>
    </citation>
    <scope>NUCLEOTIDE SEQUENCE [LARGE SCALE GENOMIC DNA]</scope>
    <source>
        <strain evidence="2">CBS 11374</strain>
    </source>
</reference>
<evidence type="ECO:0000313" key="3">
    <source>
        <dbReference type="Proteomes" id="UP001329825"/>
    </source>
</evidence>
<feature type="chain" id="PRO_5046684742" description="Cyanovirin-N domain-containing protein" evidence="1">
    <location>
        <begin position="18"/>
        <end position="213"/>
    </location>
</feature>
<dbReference type="RefSeq" id="XP_062788831.1">
    <property type="nucleotide sequence ID" value="XM_062932780.1"/>
</dbReference>
<feature type="signal peptide" evidence="1">
    <location>
        <begin position="1"/>
        <end position="17"/>
    </location>
</feature>
<keyword evidence="3" id="KW-1185">Reference proteome</keyword>
<keyword evidence="1" id="KW-0732">Signal</keyword>
<evidence type="ECO:0000256" key="1">
    <source>
        <dbReference type="SAM" id="SignalP"/>
    </source>
</evidence>
<organism evidence="2 3">
    <name type="scientific">Kwoniella shivajii</name>
    <dbReference type="NCBI Taxonomy" id="564305"/>
    <lineage>
        <taxon>Eukaryota</taxon>
        <taxon>Fungi</taxon>
        <taxon>Dikarya</taxon>
        <taxon>Basidiomycota</taxon>
        <taxon>Agaricomycotina</taxon>
        <taxon>Tremellomycetes</taxon>
        <taxon>Tremellales</taxon>
        <taxon>Cryptococcaceae</taxon>
        <taxon>Kwoniella</taxon>
    </lineage>
</organism>
<proteinExistence type="predicted"/>
<protein>
    <recommendedName>
        <fullName evidence="4">Cyanovirin-N domain-containing protein</fullName>
    </recommendedName>
</protein>
<gene>
    <name evidence="2" type="ORF">IL334_001020</name>
</gene>
<accession>A0ABZ1CQS4</accession>
<name>A0ABZ1CQS4_9TREE</name>
<dbReference type="GeneID" id="87953151"/>
<dbReference type="EMBL" id="CP141881">
    <property type="protein sequence ID" value="WRT64091.1"/>
    <property type="molecule type" value="Genomic_DNA"/>
</dbReference>
<sequence length="213" mass="24295">MLSTFFIGIAIFRVVFAQDYFNGTTYNPVRLACAVAEWFDHVSHDPNFIGILRPETDVWYCRYNCDRDGYTLAYWQTSSKMCYCSLEQDIPADQIGEATAVVDGCWSGANARLDDLQADFYDEWCTNSTLHHVPSLTFSSPSILGCIGGCGYPPRVPVKWVYTGVTPRFDETMQEYNYLCQCFNEPVDTYDDAVACGFGKIHWFERFWTDSPA</sequence>
<dbReference type="Proteomes" id="UP001329825">
    <property type="component" value="Chromosome 1"/>
</dbReference>
<evidence type="ECO:0008006" key="4">
    <source>
        <dbReference type="Google" id="ProtNLM"/>
    </source>
</evidence>